<evidence type="ECO:0000259" key="18">
    <source>
        <dbReference type="Pfam" id="PF00755"/>
    </source>
</evidence>
<sequence>MREAVQILIFNATTMPAKQTPQKPNEGRKDEVGPAAPSLGPSGVGNLVSDLFATTMTLMEVTDWWEDYVYLSGRSPLLVNSNCYGLDYVPLPTTNQVARAANFIYAALIFRKRLNTQTLKPVTIQNFIPLCAWQYERMFNTTRVPDVKKDRVVHLSDSQHIVVYHRGRYYKVMLYNKRHLLKPVDLQWQLQQILDDSSVPASGEHHLAALTANHRTVWANARTTYFSKGLNKASLKAIEDAAFFLVLYDEDLDFDPKDPSRLNKFSQAIFHGKGYNFWLDKSFNIVVSKNGRLGCNCEHSWCDAPIMTHFWEFCIGMEVTQLKYVLFLFVIIEFKSEQ</sequence>
<evidence type="ECO:0000256" key="12">
    <source>
        <dbReference type="ARBA" id="ARBA00023128"/>
    </source>
</evidence>
<dbReference type="AlphaFoldDB" id="A0A4Y2KPL2"/>
<dbReference type="Pfam" id="PF00755">
    <property type="entry name" value="Carn_acyltransf"/>
    <property type="match status" value="1"/>
</dbReference>
<feature type="region of interest" description="Disordered" evidence="17">
    <location>
        <begin position="17"/>
        <end position="41"/>
    </location>
</feature>
<feature type="active site" description="Proton acceptor" evidence="16">
    <location>
        <position position="299"/>
    </location>
</feature>
<evidence type="ECO:0000256" key="16">
    <source>
        <dbReference type="PIRSR" id="PIRSR600542-1"/>
    </source>
</evidence>
<comment type="subcellular location">
    <subcellularLocation>
        <location evidence="1">Membrane</location>
        <topology evidence="1">Multi-pass membrane protein</topology>
    </subcellularLocation>
    <subcellularLocation>
        <location evidence="2">Mitochondrion membrane</location>
    </subcellularLocation>
</comment>
<evidence type="ECO:0000256" key="6">
    <source>
        <dbReference type="ARBA" id="ARBA00022448"/>
    </source>
</evidence>
<dbReference type="PANTHER" id="PTHR22589">
    <property type="entry name" value="CARNITINE O-ACYLTRANSFERASE"/>
    <property type="match status" value="1"/>
</dbReference>
<organism evidence="19 20">
    <name type="scientific">Araneus ventricosus</name>
    <name type="common">Orbweaver spider</name>
    <name type="synonym">Epeira ventricosa</name>
    <dbReference type="NCBI Taxonomy" id="182803"/>
    <lineage>
        <taxon>Eukaryota</taxon>
        <taxon>Metazoa</taxon>
        <taxon>Ecdysozoa</taxon>
        <taxon>Arthropoda</taxon>
        <taxon>Chelicerata</taxon>
        <taxon>Arachnida</taxon>
        <taxon>Araneae</taxon>
        <taxon>Araneomorphae</taxon>
        <taxon>Entelegynae</taxon>
        <taxon>Araneoidea</taxon>
        <taxon>Araneidae</taxon>
        <taxon>Araneus</taxon>
    </lineage>
</organism>
<dbReference type="GO" id="GO:0004095">
    <property type="term" value="F:carnitine O-palmitoyltransferase activity"/>
    <property type="evidence" value="ECO:0007669"/>
    <property type="project" value="UniProtKB-EC"/>
</dbReference>
<evidence type="ECO:0000256" key="3">
    <source>
        <dbReference type="ARBA" id="ARBA00005005"/>
    </source>
</evidence>
<dbReference type="GO" id="GO:0006631">
    <property type="term" value="P:fatty acid metabolic process"/>
    <property type="evidence" value="ECO:0007669"/>
    <property type="project" value="UniProtKB-KW"/>
</dbReference>
<keyword evidence="20" id="KW-1185">Reference proteome</keyword>
<dbReference type="InterPro" id="IPR042231">
    <property type="entry name" value="Cho/carn_acyl_trans_2"/>
</dbReference>
<evidence type="ECO:0000256" key="15">
    <source>
        <dbReference type="ARBA" id="ARBA00048480"/>
    </source>
</evidence>
<dbReference type="EMBL" id="BGPR01004863">
    <property type="protein sequence ID" value="GBN04198.1"/>
    <property type="molecule type" value="Genomic_DNA"/>
</dbReference>
<comment type="similarity">
    <text evidence="4">Belongs to the carnitine/choline acetyltransferase family.</text>
</comment>
<keyword evidence="9" id="KW-0276">Fatty acid metabolism</keyword>
<feature type="domain" description="Choline/carnitine acyltransferase" evidence="18">
    <location>
        <begin position="61"/>
        <end position="315"/>
    </location>
</feature>
<accession>A0A4Y2KPL2</accession>
<dbReference type="EC" id="2.3.1.21" evidence="5"/>
<dbReference type="Proteomes" id="UP000499080">
    <property type="component" value="Unassembled WGS sequence"/>
</dbReference>
<keyword evidence="12" id="KW-0496">Mitochondrion</keyword>
<dbReference type="OrthoDB" id="240216at2759"/>
<evidence type="ECO:0000256" key="11">
    <source>
        <dbReference type="ARBA" id="ARBA00023098"/>
    </source>
</evidence>
<keyword evidence="14" id="KW-0012">Acyltransferase</keyword>
<dbReference type="GO" id="GO:0009437">
    <property type="term" value="P:carnitine metabolic process"/>
    <property type="evidence" value="ECO:0007669"/>
    <property type="project" value="TreeGrafter"/>
</dbReference>
<evidence type="ECO:0000256" key="2">
    <source>
        <dbReference type="ARBA" id="ARBA00004325"/>
    </source>
</evidence>
<keyword evidence="7 19" id="KW-0808">Transferase</keyword>
<evidence type="ECO:0000256" key="13">
    <source>
        <dbReference type="ARBA" id="ARBA00023136"/>
    </source>
</evidence>
<dbReference type="Gene3D" id="3.30.559.70">
    <property type="entry name" value="Choline/Carnitine o-acyltransferase, domain 2"/>
    <property type="match status" value="1"/>
</dbReference>
<name>A0A4Y2KPL2_ARAVE</name>
<evidence type="ECO:0000313" key="19">
    <source>
        <dbReference type="EMBL" id="GBN04198.1"/>
    </source>
</evidence>
<comment type="caution">
    <text evidence="19">The sequence shown here is derived from an EMBL/GenBank/DDBJ whole genome shotgun (WGS) entry which is preliminary data.</text>
</comment>
<keyword evidence="8" id="KW-0812">Transmembrane</keyword>
<dbReference type="PANTHER" id="PTHR22589:SF31">
    <property type="entry name" value="CARNITINE O-PALMITOYLTRANSFERASE"/>
    <property type="match status" value="1"/>
</dbReference>
<dbReference type="GO" id="GO:0031966">
    <property type="term" value="C:mitochondrial membrane"/>
    <property type="evidence" value="ECO:0007669"/>
    <property type="project" value="UniProtKB-SubCell"/>
</dbReference>
<protein>
    <recommendedName>
        <fullName evidence="5">carnitine O-palmitoyltransferase</fullName>
        <ecNumber evidence="5">2.3.1.21</ecNumber>
    </recommendedName>
</protein>
<keyword evidence="11" id="KW-0443">Lipid metabolism</keyword>
<reference evidence="19 20" key="1">
    <citation type="journal article" date="2019" name="Sci. Rep.">
        <title>Orb-weaving spider Araneus ventricosus genome elucidates the spidroin gene catalogue.</title>
        <authorList>
            <person name="Kono N."/>
            <person name="Nakamura H."/>
            <person name="Ohtoshi R."/>
            <person name="Moran D.A.P."/>
            <person name="Shinohara A."/>
            <person name="Yoshida Y."/>
            <person name="Fujiwara M."/>
            <person name="Mori M."/>
            <person name="Tomita M."/>
            <person name="Arakawa K."/>
        </authorList>
    </citation>
    <scope>NUCLEOTIDE SEQUENCE [LARGE SCALE GENOMIC DNA]</scope>
</reference>
<evidence type="ECO:0000256" key="4">
    <source>
        <dbReference type="ARBA" id="ARBA00005232"/>
    </source>
</evidence>
<evidence type="ECO:0000256" key="14">
    <source>
        <dbReference type="ARBA" id="ARBA00023315"/>
    </source>
</evidence>
<keyword evidence="13" id="KW-0472">Membrane</keyword>
<keyword evidence="6" id="KW-0813">Transport</keyword>
<gene>
    <name evidence="19" type="primary">CPT1B_0</name>
    <name evidence="19" type="ORF">AVEN_188665_1</name>
</gene>
<evidence type="ECO:0000256" key="8">
    <source>
        <dbReference type="ARBA" id="ARBA00022692"/>
    </source>
</evidence>
<dbReference type="InterPro" id="IPR039551">
    <property type="entry name" value="Cho/carn_acyl_trans"/>
</dbReference>
<evidence type="ECO:0000256" key="5">
    <source>
        <dbReference type="ARBA" id="ARBA00013243"/>
    </source>
</evidence>
<comment type="pathway">
    <text evidence="3">Lipid metabolism; fatty acid beta-oxidation.</text>
</comment>
<dbReference type="SUPFAM" id="SSF52777">
    <property type="entry name" value="CoA-dependent acyltransferases"/>
    <property type="match status" value="1"/>
</dbReference>
<evidence type="ECO:0000256" key="7">
    <source>
        <dbReference type="ARBA" id="ARBA00022679"/>
    </source>
</evidence>
<evidence type="ECO:0000256" key="9">
    <source>
        <dbReference type="ARBA" id="ARBA00022832"/>
    </source>
</evidence>
<dbReference type="InterPro" id="IPR000542">
    <property type="entry name" value="Carn_acyl_trans"/>
</dbReference>
<evidence type="ECO:0000256" key="10">
    <source>
        <dbReference type="ARBA" id="ARBA00022989"/>
    </source>
</evidence>
<proteinExistence type="inferred from homology"/>
<dbReference type="FunFam" id="3.30.559.70:FF:000001">
    <property type="entry name" value="Carnitine O-palmitoyltransferase 1, liver isoform"/>
    <property type="match status" value="1"/>
</dbReference>
<evidence type="ECO:0000256" key="17">
    <source>
        <dbReference type="SAM" id="MobiDB-lite"/>
    </source>
</evidence>
<comment type="catalytic activity">
    <reaction evidence="15">
        <text>(R)-carnitine + hexadecanoyl-CoA = O-hexadecanoyl-(R)-carnitine + CoA</text>
        <dbReference type="Rhea" id="RHEA:12661"/>
        <dbReference type="ChEBI" id="CHEBI:16347"/>
        <dbReference type="ChEBI" id="CHEBI:17490"/>
        <dbReference type="ChEBI" id="CHEBI:57287"/>
        <dbReference type="ChEBI" id="CHEBI:57379"/>
        <dbReference type="EC" id="2.3.1.21"/>
    </reaction>
    <physiologicalReaction direction="left-to-right" evidence="15">
        <dbReference type="Rhea" id="RHEA:12662"/>
    </physiologicalReaction>
</comment>
<evidence type="ECO:0000313" key="20">
    <source>
        <dbReference type="Proteomes" id="UP000499080"/>
    </source>
</evidence>
<keyword evidence="10" id="KW-1133">Transmembrane helix</keyword>
<evidence type="ECO:0000256" key="1">
    <source>
        <dbReference type="ARBA" id="ARBA00004141"/>
    </source>
</evidence>